<evidence type="ECO:0000313" key="2">
    <source>
        <dbReference type="EMBL" id="KAH1039822.1"/>
    </source>
</evidence>
<reference evidence="2 3" key="1">
    <citation type="journal article" date="2021" name="Plant Biotechnol. J.">
        <title>Multi-omics assisted identification of the key and species-specific regulatory components of drought-tolerant mechanisms in Gossypium stocksii.</title>
        <authorList>
            <person name="Yu D."/>
            <person name="Ke L."/>
            <person name="Zhang D."/>
            <person name="Wu Y."/>
            <person name="Sun Y."/>
            <person name="Mei J."/>
            <person name="Sun J."/>
            <person name="Sun Y."/>
        </authorList>
    </citation>
    <scope>NUCLEOTIDE SEQUENCE [LARGE SCALE GENOMIC DNA]</scope>
    <source>
        <strain evidence="3">cv. E1</strain>
        <tissue evidence="2">Leaf</tissue>
    </source>
</reference>
<dbReference type="OrthoDB" id="418748at2759"/>
<dbReference type="SUPFAM" id="SSF56672">
    <property type="entry name" value="DNA/RNA polymerases"/>
    <property type="match status" value="1"/>
</dbReference>
<evidence type="ECO:0000313" key="3">
    <source>
        <dbReference type="Proteomes" id="UP000828251"/>
    </source>
</evidence>
<gene>
    <name evidence="2" type="ORF">J1N35_041565</name>
</gene>
<dbReference type="AlphaFoldDB" id="A0A9D3ZJE3"/>
<dbReference type="PANTHER" id="PTHR46890:SF48">
    <property type="entry name" value="RNA-DIRECTED DNA POLYMERASE"/>
    <property type="match status" value="1"/>
</dbReference>
<protein>
    <recommendedName>
        <fullName evidence="1">Reverse transcriptase domain-containing protein</fullName>
    </recommendedName>
</protein>
<name>A0A9D3ZJE3_9ROSI</name>
<dbReference type="InterPro" id="IPR043502">
    <property type="entry name" value="DNA/RNA_pol_sf"/>
</dbReference>
<feature type="domain" description="Reverse transcriptase" evidence="1">
    <location>
        <begin position="1"/>
        <end position="148"/>
    </location>
</feature>
<dbReference type="PANTHER" id="PTHR46890">
    <property type="entry name" value="NON-LTR RETROLELEMENT REVERSE TRANSCRIPTASE-LIKE PROTEIN-RELATED"/>
    <property type="match status" value="1"/>
</dbReference>
<keyword evidence="3" id="KW-1185">Reference proteome</keyword>
<proteinExistence type="predicted"/>
<dbReference type="Pfam" id="PF00078">
    <property type="entry name" value="RVT_1"/>
    <property type="match status" value="1"/>
</dbReference>
<dbReference type="InterPro" id="IPR052343">
    <property type="entry name" value="Retrotransposon-Effector_Assoc"/>
</dbReference>
<dbReference type="EMBL" id="JAIQCV010000012">
    <property type="protein sequence ID" value="KAH1039822.1"/>
    <property type="molecule type" value="Genomic_DNA"/>
</dbReference>
<organism evidence="2 3">
    <name type="scientific">Gossypium stocksii</name>
    <dbReference type="NCBI Taxonomy" id="47602"/>
    <lineage>
        <taxon>Eukaryota</taxon>
        <taxon>Viridiplantae</taxon>
        <taxon>Streptophyta</taxon>
        <taxon>Embryophyta</taxon>
        <taxon>Tracheophyta</taxon>
        <taxon>Spermatophyta</taxon>
        <taxon>Magnoliopsida</taxon>
        <taxon>eudicotyledons</taxon>
        <taxon>Gunneridae</taxon>
        <taxon>Pentapetalae</taxon>
        <taxon>rosids</taxon>
        <taxon>malvids</taxon>
        <taxon>Malvales</taxon>
        <taxon>Malvaceae</taxon>
        <taxon>Malvoideae</taxon>
        <taxon>Gossypium</taxon>
    </lineage>
</organism>
<dbReference type="Proteomes" id="UP000828251">
    <property type="component" value="Unassembled WGS sequence"/>
</dbReference>
<dbReference type="PROSITE" id="PS50878">
    <property type="entry name" value="RT_POL"/>
    <property type="match status" value="1"/>
</dbReference>
<comment type="caution">
    <text evidence="2">The sequence shown here is derived from an EMBL/GenBank/DDBJ whole genome shotgun (WGS) entry which is preliminary data.</text>
</comment>
<sequence length="148" mass="16703">MSLVLGHCIDEAQSAFIAGRQISDNTLIAYEVLHSLKAKKRGKYGNFALKLDMMGINEGISEVFYPSRGLRQGDPLSPYLFLICTEGLFTLLKEAKQRSWMKGAPIGREFAVNHLLFADDCILFSDATEDWAHIVQRILKEYEMASEQ</sequence>
<dbReference type="InterPro" id="IPR000477">
    <property type="entry name" value="RT_dom"/>
</dbReference>
<evidence type="ECO:0000259" key="1">
    <source>
        <dbReference type="PROSITE" id="PS50878"/>
    </source>
</evidence>
<accession>A0A9D3ZJE3</accession>